<dbReference type="EMBL" id="CAXAMN010021114">
    <property type="protein sequence ID" value="CAK9057223.1"/>
    <property type="molecule type" value="Genomic_DNA"/>
</dbReference>
<proteinExistence type="predicted"/>
<dbReference type="Proteomes" id="UP001642484">
    <property type="component" value="Unassembled WGS sequence"/>
</dbReference>
<name>A0ABP0N0F8_9DINO</name>
<evidence type="ECO:0000313" key="1">
    <source>
        <dbReference type="EMBL" id="CAK9057223.1"/>
    </source>
</evidence>
<accession>A0ABP0N0F8</accession>
<protein>
    <submittedName>
        <fullName evidence="1">Uncharacterized protein</fullName>
    </submittedName>
</protein>
<evidence type="ECO:0000313" key="2">
    <source>
        <dbReference type="Proteomes" id="UP001642484"/>
    </source>
</evidence>
<reference evidence="1 2" key="1">
    <citation type="submission" date="2024-02" db="EMBL/GenBank/DDBJ databases">
        <authorList>
            <person name="Chen Y."/>
            <person name="Shah S."/>
            <person name="Dougan E. K."/>
            <person name="Thang M."/>
            <person name="Chan C."/>
        </authorList>
    </citation>
    <scope>NUCLEOTIDE SEQUENCE [LARGE SCALE GENOMIC DNA]</scope>
</reference>
<sequence>MAKTTVSIPMVLHVVRNRRIVLPLLAIVVAAAQLLTSVAFTGSFRPTLLGEDCVRDVNVHMKQSVQGACKKKVARSPVNPNMQTAKQKQSERTKARASDAQKSNRVGYMQWPVEPPEGVTILHVEFDVAPKNQYEAEQARRTWNAFPRPGNQEVQDFYKKVRETFGPKVRVTINEPRIIKELVPKGVPIRYRKGAFEVVNLNTGKLLFSKLQTGASLVYEGYWDRFAKQLKEQMEA</sequence>
<keyword evidence="2" id="KW-1185">Reference proteome</keyword>
<organism evidence="1 2">
    <name type="scientific">Durusdinium trenchii</name>
    <dbReference type="NCBI Taxonomy" id="1381693"/>
    <lineage>
        <taxon>Eukaryota</taxon>
        <taxon>Sar</taxon>
        <taxon>Alveolata</taxon>
        <taxon>Dinophyceae</taxon>
        <taxon>Suessiales</taxon>
        <taxon>Symbiodiniaceae</taxon>
        <taxon>Durusdinium</taxon>
    </lineage>
</organism>
<comment type="caution">
    <text evidence="1">The sequence shown here is derived from an EMBL/GenBank/DDBJ whole genome shotgun (WGS) entry which is preliminary data.</text>
</comment>
<gene>
    <name evidence="1" type="ORF">CCMP2556_LOCUS28269</name>
</gene>